<dbReference type="EMBL" id="JACJJC010000001">
    <property type="protein sequence ID" value="MBM6702978.1"/>
    <property type="molecule type" value="Genomic_DNA"/>
</dbReference>
<evidence type="ECO:0000256" key="3">
    <source>
        <dbReference type="ARBA" id="ARBA00023235"/>
    </source>
</evidence>
<comment type="subcellular location">
    <subcellularLocation>
        <location evidence="1">Peroxisome</location>
    </subcellularLocation>
</comment>
<keyword evidence="3" id="KW-0413">Isomerase</keyword>
<evidence type="ECO:0000256" key="1">
    <source>
        <dbReference type="ARBA" id="ARBA00004275"/>
    </source>
</evidence>
<accession>A0ABS2DNM7</accession>
<proteinExistence type="predicted"/>
<dbReference type="InterPro" id="IPR051053">
    <property type="entry name" value="ECH/Chromodomain_protein"/>
</dbReference>
<name>A0ABS2DNM7_9BURK</name>
<sequence>MSIISAVEYGILRLTISRPARRNTISGDMFCQIADLLDAAADDPKVRVVLLKGGEDIFSAGADFEESLKTPKVIDEAMHRCFDALKRFPKPIIAQITGPCVGEAFAILLWCDLVYASNRALFSIPSVALARSPRFGAAFFMTLSAGYSRAAEKLLLSEPISADEASEMRLITAVVDEKHIENVVAAKTARLAVLPPQAVAATKAVMRAARDQWLSAGAELEERVYERQAATPEAAEALQAFVEGRKPVFHTDD</sequence>
<comment type="caution">
    <text evidence="4">The sequence shown here is derived from an EMBL/GenBank/DDBJ whole genome shotgun (WGS) entry which is preliminary data.</text>
</comment>
<evidence type="ECO:0000256" key="2">
    <source>
        <dbReference type="ARBA" id="ARBA00023140"/>
    </source>
</evidence>
<keyword evidence="2" id="KW-0576">Peroxisome</keyword>
<dbReference type="PANTHER" id="PTHR43684:SF1">
    <property type="entry name" value="ENOYL-COA DELTA ISOMERASE 2"/>
    <property type="match status" value="1"/>
</dbReference>
<dbReference type="Pfam" id="PF00378">
    <property type="entry name" value="ECH_1"/>
    <property type="match status" value="1"/>
</dbReference>
<evidence type="ECO:0000313" key="4">
    <source>
        <dbReference type="EMBL" id="MBM6702978.1"/>
    </source>
</evidence>
<dbReference type="InterPro" id="IPR029045">
    <property type="entry name" value="ClpP/crotonase-like_dom_sf"/>
</dbReference>
<evidence type="ECO:0000313" key="5">
    <source>
        <dbReference type="Proteomes" id="UP000715095"/>
    </source>
</evidence>
<protein>
    <submittedName>
        <fullName evidence="4">Enoyl-CoA hydratase/isomerase family protein</fullName>
    </submittedName>
</protein>
<organism evidence="4 5">
    <name type="scientific">Sutterella massiliensis</name>
    <dbReference type="NCBI Taxonomy" id="1816689"/>
    <lineage>
        <taxon>Bacteria</taxon>
        <taxon>Pseudomonadati</taxon>
        <taxon>Pseudomonadota</taxon>
        <taxon>Betaproteobacteria</taxon>
        <taxon>Burkholderiales</taxon>
        <taxon>Sutterellaceae</taxon>
        <taxon>Sutterella</taxon>
    </lineage>
</organism>
<dbReference type="Gene3D" id="3.90.226.10">
    <property type="entry name" value="2-enoyl-CoA Hydratase, Chain A, domain 1"/>
    <property type="match status" value="1"/>
</dbReference>
<dbReference type="RefSeq" id="WP_205101372.1">
    <property type="nucleotide sequence ID" value="NZ_JACJJC010000001.1"/>
</dbReference>
<reference evidence="4 5" key="1">
    <citation type="journal article" date="2021" name="Sci. Rep.">
        <title>The distribution of antibiotic resistance genes in chicken gut microbiota commensals.</title>
        <authorList>
            <person name="Juricova H."/>
            <person name="Matiasovicova J."/>
            <person name="Kubasova T."/>
            <person name="Cejkova D."/>
            <person name="Rychlik I."/>
        </authorList>
    </citation>
    <scope>NUCLEOTIDE SEQUENCE [LARGE SCALE GENOMIC DNA]</scope>
    <source>
        <strain evidence="4 5">An829</strain>
    </source>
</reference>
<dbReference type="Proteomes" id="UP000715095">
    <property type="component" value="Unassembled WGS sequence"/>
</dbReference>
<dbReference type="CDD" id="cd06558">
    <property type="entry name" value="crotonase-like"/>
    <property type="match status" value="1"/>
</dbReference>
<dbReference type="SUPFAM" id="SSF52096">
    <property type="entry name" value="ClpP/crotonase"/>
    <property type="match status" value="1"/>
</dbReference>
<dbReference type="PANTHER" id="PTHR43684">
    <property type="match status" value="1"/>
</dbReference>
<dbReference type="InterPro" id="IPR001753">
    <property type="entry name" value="Enoyl-CoA_hydra/iso"/>
</dbReference>
<gene>
    <name evidence="4" type="ORF">H6A60_00420</name>
</gene>
<keyword evidence="5" id="KW-1185">Reference proteome</keyword>